<evidence type="ECO:0000313" key="1">
    <source>
        <dbReference type="EMBL" id="JAH49755.1"/>
    </source>
</evidence>
<name>A0A0E9TA55_ANGAN</name>
<reference evidence="1" key="1">
    <citation type="submission" date="2014-11" db="EMBL/GenBank/DDBJ databases">
        <authorList>
            <person name="Amaro Gonzalez C."/>
        </authorList>
    </citation>
    <scope>NUCLEOTIDE SEQUENCE</scope>
</reference>
<accession>A0A0E9TA55</accession>
<dbReference type="AlphaFoldDB" id="A0A0E9TA55"/>
<protein>
    <submittedName>
        <fullName evidence="1">Uncharacterized protein</fullName>
    </submittedName>
</protein>
<proteinExistence type="predicted"/>
<reference evidence="1" key="2">
    <citation type="journal article" date="2015" name="Fish Shellfish Immunol.">
        <title>Early steps in the European eel (Anguilla anguilla)-Vibrio vulnificus interaction in the gills: Role of the RtxA13 toxin.</title>
        <authorList>
            <person name="Callol A."/>
            <person name="Pajuelo D."/>
            <person name="Ebbesson L."/>
            <person name="Teles M."/>
            <person name="MacKenzie S."/>
            <person name="Amaro C."/>
        </authorList>
    </citation>
    <scope>NUCLEOTIDE SEQUENCE</scope>
</reference>
<sequence length="24" mass="2712">MAISFCCWVTPGWRSFSYVSISPS</sequence>
<dbReference type="EMBL" id="GBXM01058822">
    <property type="protein sequence ID" value="JAH49755.1"/>
    <property type="molecule type" value="Transcribed_RNA"/>
</dbReference>
<organism evidence="1">
    <name type="scientific">Anguilla anguilla</name>
    <name type="common">European freshwater eel</name>
    <name type="synonym">Muraena anguilla</name>
    <dbReference type="NCBI Taxonomy" id="7936"/>
    <lineage>
        <taxon>Eukaryota</taxon>
        <taxon>Metazoa</taxon>
        <taxon>Chordata</taxon>
        <taxon>Craniata</taxon>
        <taxon>Vertebrata</taxon>
        <taxon>Euteleostomi</taxon>
        <taxon>Actinopterygii</taxon>
        <taxon>Neopterygii</taxon>
        <taxon>Teleostei</taxon>
        <taxon>Anguilliformes</taxon>
        <taxon>Anguillidae</taxon>
        <taxon>Anguilla</taxon>
    </lineage>
</organism>